<keyword evidence="3 9" id="KW-0813">Transport</keyword>
<evidence type="ECO:0000256" key="7">
    <source>
        <dbReference type="ARBA" id="ARBA00023065"/>
    </source>
</evidence>
<dbReference type="InterPro" id="IPR002490">
    <property type="entry name" value="V-ATPase_116kDa_su"/>
</dbReference>
<comment type="similarity">
    <text evidence="2 9">Belongs to the V-ATPase 116 kDa subunit family.</text>
</comment>
<reference evidence="10 11" key="1">
    <citation type="journal article" date="2013" name="Curr. Biol.">
        <title>The Genome of the Foraminiferan Reticulomyxa filosa.</title>
        <authorList>
            <person name="Glockner G."/>
            <person name="Hulsmann N."/>
            <person name="Schleicher M."/>
            <person name="Noegel A.A."/>
            <person name="Eichinger L."/>
            <person name="Gallinger C."/>
            <person name="Pawlowski J."/>
            <person name="Sierra R."/>
            <person name="Euteneuer U."/>
            <person name="Pillet L."/>
            <person name="Moustafa A."/>
            <person name="Platzer M."/>
            <person name="Groth M."/>
            <person name="Szafranski K."/>
            <person name="Schliwa M."/>
        </authorList>
    </citation>
    <scope>NUCLEOTIDE SEQUENCE [LARGE SCALE GENOMIC DNA]</scope>
</reference>
<evidence type="ECO:0000313" key="10">
    <source>
        <dbReference type="EMBL" id="ETO19988.1"/>
    </source>
</evidence>
<protein>
    <recommendedName>
        <fullName evidence="9">V-type proton ATPase subunit a</fullName>
    </recommendedName>
</protein>
<evidence type="ECO:0000256" key="5">
    <source>
        <dbReference type="ARBA" id="ARBA00022781"/>
    </source>
</evidence>
<dbReference type="GO" id="GO:0007035">
    <property type="term" value="P:vacuolar acidification"/>
    <property type="evidence" value="ECO:0007669"/>
    <property type="project" value="TreeGrafter"/>
</dbReference>
<name>X6N262_RETFI</name>
<feature type="transmembrane region" description="Helical" evidence="9">
    <location>
        <begin position="552"/>
        <end position="575"/>
    </location>
</feature>
<dbReference type="Proteomes" id="UP000023152">
    <property type="component" value="Unassembled WGS sequence"/>
</dbReference>
<feature type="non-terminal residue" evidence="10">
    <location>
        <position position="1"/>
    </location>
</feature>
<evidence type="ECO:0000256" key="3">
    <source>
        <dbReference type="ARBA" id="ARBA00022448"/>
    </source>
</evidence>
<feature type="transmembrane region" description="Helical" evidence="9">
    <location>
        <begin position="732"/>
        <end position="753"/>
    </location>
</feature>
<evidence type="ECO:0000256" key="2">
    <source>
        <dbReference type="ARBA" id="ARBA00009904"/>
    </source>
</evidence>
<comment type="function">
    <text evidence="9">Essential component of the vacuolar proton pump (V-ATPase), a multimeric enzyme that catalyzes the translocation of protons across the membranes. Required for assembly and activity of the V-ATPase.</text>
</comment>
<keyword evidence="7 9" id="KW-0406">Ion transport</keyword>
<dbReference type="AlphaFoldDB" id="X6N262"/>
<feature type="transmembrane region" description="Helical" evidence="9">
    <location>
        <begin position="520"/>
        <end position="540"/>
    </location>
</feature>
<keyword evidence="8 9" id="KW-0472">Membrane</keyword>
<dbReference type="GO" id="GO:0051117">
    <property type="term" value="F:ATPase binding"/>
    <property type="evidence" value="ECO:0007669"/>
    <property type="project" value="TreeGrafter"/>
</dbReference>
<evidence type="ECO:0000256" key="4">
    <source>
        <dbReference type="ARBA" id="ARBA00022692"/>
    </source>
</evidence>
<keyword evidence="11" id="KW-1185">Reference proteome</keyword>
<dbReference type="GO" id="GO:0000220">
    <property type="term" value="C:vacuolar proton-transporting V-type ATPase, V0 domain"/>
    <property type="evidence" value="ECO:0007669"/>
    <property type="project" value="InterPro"/>
</dbReference>
<sequence>RDVQKAFQELKSQGNAEKDLKRQVNELILPKEKKKGSNNLKKKKIGKQAKVQVLAQMDEFLSQERREFVEERLGGMCVYVFRENKTITTTKKKIIYDHLNVYTYMHIKQWKFLLSNRFLASPPYFISHFNRKQQTKDEVVFKYIAGVVTVAQRASFERQVYLTTRGNSLVRFEEARDLHALVFVVFFLGNQLQRSLRRLCQFMSIQICYESDSEIPREVLLERTKTEGTEDRRAHLATRNLLMKLMRDVSMQVKDWRLTLAQEHGILAMMNRFQSYQGNTVLRAEGWCASNQKERIQEILEIVVRDKGVGQAMMTELSPPTDKMPPTYFETNDFMSGFQQIVDTYGVPRYKEFNPAIPTIITFPFLFGVMYGDIFHGGCLLLGTLLLFALARFTNIHKTPFASLYFARYVLLFMGIFSVYCGLIYNDCLSIMINGWNGTQWRRGNVDGYTFVVQENVYAVGIDPAWSRLDNQLSFSNSLKMKLAVIIGVSQMTFGLFLKLSNHLQEHDHLSVWFEFVPQLVFMLCFFGYMIFLIFYKWCLDWSISTLPDTPSLITLLINMFLSPGSISNSVQIFPNKSAQASLQVIFLLLLVLSIPTMLCIKPLVLRHRMNRVPSHELLMDDEHSAQVQMPHLRHIDEKRPESAASEGYREHSNVRELAQVAHHGAEDERQPFGDIVIHQLIHTIEYILGTISNTASYLRLWALSLAHAELSEVFFSKTIGSTLSSTGGTAVIINVASTFMFLVFTVCVLLVMDVLECFLHALRLHWVEFQNKFYYGDGYAFVPFSFAKLLEGPRHKTE</sequence>
<dbReference type="OrthoDB" id="10264220at2759"/>
<dbReference type="GO" id="GO:0046961">
    <property type="term" value="F:proton-transporting ATPase activity, rotational mechanism"/>
    <property type="evidence" value="ECO:0007669"/>
    <property type="project" value="InterPro"/>
</dbReference>
<feature type="transmembrane region" description="Helical" evidence="9">
    <location>
        <begin position="374"/>
        <end position="393"/>
    </location>
</feature>
<evidence type="ECO:0000256" key="6">
    <source>
        <dbReference type="ARBA" id="ARBA00022989"/>
    </source>
</evidence>
<proteinExistence type="inferred from homology"/>
<comment type="subcellular location">
    <subcellularLocation>
        <location evidence="1">Membrane</location>
        <topology evidence="1">Multi-pass membrane protein</topology>
    </subcellularLocation>
</comment>
<keyword evidence="6 9" id="KW-1133">Transmembrane helix</keyword>
<accession>X6N262</accession>
<evidence type="ECO:0000256" key="8">
    <source>
        <dbReference type="ARBA" id="ARBA00023136"/>
    </source>
</evidence>
<dbReference type="PANTHER" id="PTHR11629">
    <property type="entry name" value="VACUOLAR PROTON ATPASES"/>
    <property type="match status" value="1"/>
</dbReference>
<evidence type="ECO:0000256" key="1">
    <source>
        <dbReference type="ARBA" id="ARBA00004141"/>
    </source>
</evidence>
<dbReference type="EMBL" id="ASPP01013071">
    <property type="protein sequence ID" value="ETO19988.1"/>
    <property type="molecule type" value="Genomic_DNA"/>
</dbReference>
<gene>
    <name evidence="10" type="ORF">RFI_17232</name>
</gene>
<dbReference type="InterPro" id="IPR026028">
    <property type="entry name" value="V-type_ATPase_116kDa_su_euka"/>
</dbReference>
<dbReference type="Pfam" id="PF01496">
    <property type="entry name" value="V_ATPase_I"/>
    <property type="match status" value="1"/>
</dbReference>
<keyword evidence="5 9" id="KW-0375">Hydrogen ion transport</keyword>
<keyword evidence="4 9" id="KW-0812">Transmembrane</keyword>
<evidence type="ECO:0000256" key="9">
    <source>
        <dbReference type="RuleBase" id="RU361189"/>
    </source>
</evidence>
<dbReference type="PIRSF" id="PIRSF001293">
    <property type="entry name" value="ATP6V0A1"/>
    <property type="match status" value="1"/>
</dbReference>
<comment type="caution">
    <text evidence="10">The sequence shown here is derived from an EMBL/GenBank/DDBJ whole genome shotgun (WGS) entry which is preliminary data.</text>
</comment>
<organism evidence="10 11">
    <name type="scientific">Reticulomyxa filosa</name>
    <dbReference type="NCBI Taxonomy" id="46433"/>
    <lineage>
        <taxon>Eukaryota</taxon>
        <taxon>Sar</taxon>
        <taxon>Rhizaria</taxon>
        <taxon>Retaria</taxon>
        <taxon>Foraminifera</taxon>
        <taxon>Monothalamids</taxon>
        <taxon>Reticulomyxidae</taxon>
        <taxon>Reticulomyxa</taxon>
    </lineage>
</organism>
<evidence type="ECO:0000313" key="11">
    <source>
        <dbReference type="Proteomes" id="UP000023152"/>
    </source>
</evidence>
<dbReference type="PANTHER" id="PTHR11629:SF63">
    <property type="entry name" value="V-TYPE PROTON ATPASE SUBUNIT A"/>
    <property type="match status" value="1"/>
</dbReference>
<feature type="transmembrane region" description="Helical" evidence="9">
    <location>
        <begin position="405"/>
        <end position="425"/>
    </location>
</feature>
<feature type="transmembrane region" description="Helical" evidence="9">
    <location>
        <begin position="581"/>
        <end position="601"/>
    </location>
</feature>